<dbReference type="STRING" id="44009.RV01_GL000023"/>
<dbReference type="EMBL" id="AHYR01000003">
    <property type="protein sequence ID" value="EOT43494.1"/>
    <property type="molecule type" value="Genomic_DNA"/>
</dbReference>
<proteinExistence type="predicted"/>
<dbReference type="AlphaFoldDB" id="S0KF74"/>
<name>S0KF74_9ENTE</name>
<keyword evidence="2" id="KW-1185">Reference proteome</keyword>
<dbReference type="NCBIfam" id="NF033831">
    <property type="entry name" value="sce7725_fam"/>
    <property type="match status" value="1"/>
</dbReference>
<dbReference type="OrthoDB" id="8910160at2"/>
<sequence length="285" mass="33056">MYYPYFRGKQFDLLALRQLSEADKLSQAIHPIIEPVKDNPALYKLLQQFDKVKQPYSLIENPQSGDFLTVAGQEKLQQITTSSAHILTTPLNSSSHYQVLIAQNAEVLKDYGSLIFSIPTIVPMEFRLLQRIKGPLILSEDNFLRVRPSYYLEQPDEIFSTAHLNFTKRGFKGFSDFSIDSRLYYEQSYPAREIVLHLVYFAENNQLRIHHFVSPSEELPDFSSRFLAVMAEVIAFPFFPKEETVGLKILKESYFKNKFPGMGILRKASVMHHLELMSRFFDKQI</sequence>
<dbReference type="PATRIC" id="fig|1139219.3.peg.817"/>
<dbReference type="eggNOG" id="ENOG502ZAXQ">
    <property type="taxonomic scope" value="Bacteria"/>
</dbReference>
<dbReference type="HOGENOM" id="CLU_076300_1_0_9"/>
<evidence type="ECO:0000313" key="1">
    <source>
        <dbReference type="EMBL" id="EOT43494.1"/>
    </source>
</evidence>
<comment type="caution">
    <text evidence="1">The sequence shown here is derived from an EMBL/GenBank/DDBJ whole genome shotgun (WGS) entry which is preliminary data.</text>
</comment>
<dbReference type="InterPro" id="IPR047727">
    <property type="entry name" value="Sce7725-like"/>
</dbReference>
<reference evidence="1 2" key="1">
    <citation type="submission" date="2013-03" db="EMBL/GenBank/DDBJ databases">
        <title>The Genome Sequence of Enterococcus dispar ATCC_51266 (Illumina only assembly).</title>
        <authorList>
            <consortium name="The Broad Institute Genomics Platform"/>
            <consortium name="The Broad Institute Genome Sequencing Center for Infectious Disease"/>
            <person name="Earl A."/>
            <person name="Russ C."/>
            <person name="Gilmore M."/>
            <person name="Surin D."/>
            <person name="Walker B."/>
            <person name="Young S."/>
            <person name="Zeng Q."/>
            <person name="Gargeya S."/>
            <person name="Fitzgerald M."/>
            <person name="Haas B."/>
            <person name="Abouelleil A."/>
            <person name="Allen A.W."/>
            <person name="Alvarado L."/>
            <person name="Arachchi H.M."/>
            <person name="Berlin A.M."/>
            <person name="Chapman S.B."/>
            <person name="Gainer-Dewar J."/>
            <person name="Goldberg J."/>
            <person name="Griggs A."/>
            <person name="Gujja S."/>
            <person name="Hansen M."/>
            <person name="Howarth C."/>
            <person name="Imamovic A."/>
            <person name="Ireland A."/>
            <person name="Larimer J."/>
            <person name="McCowan C."/>
            <person name="Murphy C."/>
            <person name="Pearson M."/>
            <person name="Poon T.W."/>
            <person name="Priest M."/>
            <person name="Roberts A."/>
            <person name="Saif S."/>
            <person name="Shea T."/>
            <person name="Sisk P."/>
            <person name="Sykes S."/>
            <person name="Wortman J."/>
            <person name="Nusbaum C."/>
            <person name="Birren B."/>
        </authorList>
    </citation>
    <scope>NUCLEOTIDE SEQUENCE [LARGE SCALE GENOMIC DNA]</scope>
    <source>
        <strain evidence="1 2">ATCC 51266</strain>
    </source>
</reference>
<dbReference type="RefSeq" id="WP_016172032.1">
    <property type="nucleotide sequence ID" value="NZ_ASWK01000001.1"/>
</dbReference>
<organism evidence="1 2">
    <name type="scientific">Enterococcus dispar ATCC 51266</name>
    <dbReference type="NCBI Taxonomy" id="1139219"/>
    <lineage>
        <taxon>Bacteria</taxon>
        <taxon>Bacillati</taxon>
        <taxon>Bacillota</taxon>
        <taxon>Bacilli</taxon>
        <taxon>Lactobacillales</taxon>
        <taxon>Enterococcaceae</taxon>
        <taxon>Enterococcus</taxon>
    </lineage>
</organism>
<evidence type="ECO:0000313" key="2">
    <source>
        <dbReference type="Proteomes" id="UP000014127"/>
    </source>
</evidence>
<protein>
    <recommendedName>
        <fullName evidence="3">Sce7725 family protein</fullName>
    </recommendedName>
</protein>
<accession>S0KF74</accession>
<evidence type="ECO:0008006" key="3">
    <source>
        <dbReference type="Google" id="ProtNLM"/>
    </source>
</evidence>
<gene>
    <name evidence="1" type="ORF">OMK_00849</name>
</gene>
<dbReference type="Proteomes" id="UP000014127">
    <property type="component" value="Unassembled WGS sequence"/>
</dbReference>